<dbReference type="RefSeq" id="WP_210220308.1">
    <property type="nucleotide sequence ID" value="NZ_CP072793.1"/>
</dbReference>
<gene>
    <name evidence="2" type="ORF">J9260_07020</name>
</gene>
<evidence type="ECO:0000313" key="2">
    <source>
        <dbReference type="EMBL" id="QTR54834.1"/>
    </source>
</evidence>
<dbReference type="Gene3D" id="1.10.1220.10">
    <property type="entry name" value="Met repressor-like"/>
    <property type="match status" value="1"/>
</dbReference>
<dbReference type="Proteomes" id="UP000672009">
    <property type="component" value="Chromosome"/>
</dbReference>
<reference evidence="2" key="1">
    <citation type="submission" date="2021-04" db="EMBL/GenBank/DDBJ databases">
        <title>Genomics, taxonomy and metabolism of representatives of sulfur bacteria of the genus Thiothrix: Thiothrix fructosivorans QT, Thiothrix unzii A1T and three new species, Thiothrix subterranea sp. nov., Thiothrix litoralis sp. nov. and 'Candidatus Thiothrix anitrata' sp. nov.</title>
        <authorList>
            <person name="Ravin N.V."/>
            <person name="Smolyakov D."/>
            <person name="Rudenko T.S."/>
            <person name="Mardanov A.V."/>
            <person name="Beletsky A.V."/>
            <person name="Markov N.D."/>
            <person name="Fomenkov A.I."/>
            <person name="Roberts R.J."/>
            <person name="Karnachuk O.V."/>
            <person name="Novikov A."/>
            <person name="Grabovich M.Y."/>
        </authorList>
    </citation>
    <scope>NUCLEOTIDE SEQUENCE</scope>
    <source>
        <strain evidence="2">A1</strain>
    </source>
</reference>
<dbReference type="KEGG" id="tun:J9260_07020"/>
<name>A0A975FC33_9GAMM</name>
<dbReference type="EMBL" id="CP072793">
    <property type="protein sequence ID" value="QTR54834.1"/>
    <property type="molecule type" value="Genomic_DNA"/>
</dbReference>
<feature type="domain" description="Ribbon-helix-helix protein CopG" evidence="1">
    <location>
        <begin position="9"/>
        <end position="41"/>
    </location>
</feature>
<dbReference type="InterPro" id="IPR013321">
    <property type="entry name" value="Arc_rbn_hlx_hlx"/>
</dbReference>
<dbReference type="AlphaFoldDB" id="A0A975FC33"/>
<dbReference type="Pfam" id="PF01402">
    <property type="entry name" value="RHH_1"/>
    <property type="match status" value="1"/>
</dbReference>
<dbReference type="CDD" id="cd22231">
    <property type="entry name" value="RHH_NikR_HicB-like"/>
    <property type="match status" value="1"/>
</dbReference>
<protein>
    <submittedName>
        <fullName evidence="2">Ribbon-helix-helix protein, CopG family</fullName>
    </submittedName>
</protein>
<organism evidence="2 3">
    <name type="scientific">Thiothrix unzii</name>
    <dbReference type="NCBI Taxonomy" id="111769"/>
    <lineage>
        <taxon>Bacteria</taxon>
        <taxon>Pseudomonadati</taxon>
        <taxon>Pseudomonadota</taxon>
        <taxon>Gammaproteobacteria</taxon>
        <taxon>Thiotrichales</taxon>
        <taxon>Thiotrichaceae</taxon>
        <taxon>Thiothrix</taxon>
    </lineage>
</organism>
<evidence type="ECO:0000313" key="3">
    <source>
        <dbReference type="Proteomes" id="UP000672009"/>
    </source>
</evidence>
<dbReference type="GO" id="GO:0006355">
    <property type="term" value="P:regulation of DNA-templated transcription"/>
    <property type="evidence" value="ECO:0007669"/>
    <property type="project" value="InterPro"/>
</dbReference>
<dbReference type="InterPro" id="IPR002145">
    <property type="entry name" value="CopG"/>
</dbReference>
<accession>A0A975FC33</accession>
<proteinExistence type="predicted"/>
<evidence type="ECO:0000259" key="1">
    <source>
        <dbReference type="Pfam" id="PF01402"/>
    </source>
</evidence>
<sequence length="85" mass="10201">MRTLQMTFDDDLVAELDQVVQENHTNRSAFTREALRMAIALYHQRKLVEKHRAGYLRHPVAPDEFSVWEEEHTNWRKWIRLSALP</sequence>
<keyword evidence="3" id="KW-1185">Reference proteome</keyword>